<evidence type="ECO:0000313" key="4">
    <source>
        <dbReference type="Proteomes" id="UP000321947"/>
    </source>
</evidence>
<evidence type="ECO:0000313" key="2">
    <source>
        <dbReference type="EMBL" id="TYK21548.1"/>
    </source>
</evidence>
<dbReference type="EMBL" id="SSTE01005687">
    <property type="protein sequence ID" value="KAA0060239.1"/>
    <property type="molecule type" value="Genomic_DNA"/>
</dbReference>
<dbReference type="Proteomes" id="UP000321947">
    <property type="component" value="Unassembled WGS sequence"/>
</dbReference>
<proteinExistence type="predicted"/>
<dbReference type="AlphaFoldDB" id="A0A5D3DDF0"/>
<accession>A0A5D3DDF0</accession>
<name>A0A5D3DDF0_CUCMM</name>
<evidence type="ECO:0000313" key="3">
    <source>
        <dbReference type="Proteomes" id="UP000321393"/>
    </source>
</evidence>
<reference evidence="3 4" key="1">
    <citation type="submission" date="2019-08" db="EMBL/GenBank/DDBJ databases">
        <title>Draft genome sequences of two oriental melons (Cucumis melo L. var makuwa).</title>
        <authorList>
            <person name="Kwon S.-Y."/>
        </authorList>
    </citation>
    <scope>NUCLEOTIDE SEQUENCE [LARGE SCALE GENOMIC DNA]</scope>
    <source>
        <strain evidence="4">cv. Chang Bougi</strain>
        <strain evidence="3">cv. SW 3</strain>
        <tissue evidence="2">Leaf</tissue>
    </source>
</reference>
<protein>
    <submittedName>
        <fullName evidence="2">Uncharacterized protein</fullName>
    </submittedName>
</protein>
<dbReference type="Proteomes" id="UP000321393">
    <property type="component" value="Unassembled WGS sequence"/>
</dbReference>
<sequence length="186" mass="21647">MECGETFINHWNVLLLPKWMYHGELVDLYRDIERFDKGTSNDPFHKRTSSEPFHIEGAGNTLFSEDHEMLGMLHNLQGLIEQDEETAEEASIENDMSFNNGVEEETTNIFQKLLNQAHRQLYLNHLEFSSLNYLVTLMHVKEFVDLAHCPTCGEFRYKSNPIRGKTISHKDKRVEIDDVLRHPADA</sequence>
<evidence type="ECO:0000313" key="1">
    <source>
        <dbReference type="EMBL" id="KAA0060239.1"/>
    </source>
</evidence>
<comment type="caution">
    <text evidence="2">The sequence shown here is derived from an EMBL/GenBank/DDBJ whole genome shotgun (WGS) entry which is preliminary data.</text>
</comment>
<dbReference type="OrthoDB" id="1932595at2759"/>
<gene>
    <name evidence="2" type="ORF">E5676_scaffold275G00400</name>
    <name evidence="1" type="ORF">E6C27_scaffold386G00780</name>
</gene>
<dbReference type="EMBL" id="SSTD01005565">
    <property type="protein sequence ID" value="TYK21548.1"/>
    <property type="molecule type" value="Genomic_DNA"/>
</dbReference>
<organism evidence="2 4">
    <name type="scientific">Cucumis melo var. makuwa</name>
    <name type="common">Oriental melon</name>
    <dbReference type="NCBI Taxonomy" id="1194695"/>
    <lineage>
        <taxon>Eukaryota</taxon>
        <taxon>Viridiplantae</taxon>
        <taxon>Streptophyta</taxon>
        <taxon>Embryophyta</taxon>
        <taxon>Tracheophyta</taxon>
        <taxon>Spermatophyta</taxon>
        <taxon>Magnoliopsida</taxon>
        <taxon>eudicotyledons</taxon>
        <taxon>Gunneridae</taxon>
        <taxon>Pentapetalae</taxon>
        <taxon>rosids</taxon>
        <taxon>fabids</taxon>
        <taxon>Cucurbitales</taxon>
        <taxon>Cucurbitaceae</taxon>
        <taxon>Benincaseae</taxon>
        <taxon>Cucumis</taxon>
    </lineage>
</organism>